<organism evidence="2">
    <name type="scientific">virus sp. ctpeS3</name>
    <dbReference type="NCBI Taxonomy" id="2826815"/>
    <lineage>
        <taxon>Viruses</taxon>
    </lineage>
</organism>
<proteinExistence type="predicted"/>
<keyword evidence="1" id="KW-1133">Transmembrane helix</keyword>
<dbReference type="EMBL" id="BK015845">
    <property type="protein sequence ID" value="DAE27795.1"/>
    <property type="molecule type" value="Genomic_DNA"/>
</dbReference>
<evidence type="ECO:0000313" key="2">
    <source>
        <dbReference type="EMBL" id="DAE27795.1"/>
    </source>
</evidence>
<keyword evidence="1" id="KW-0812">Transmembrane</keyword>
<feature type="transmembrane region" description="Helical" evidence="1">
    <location>
        <begin position="101"/>
        <end position="120"/>
    </location>
</feature>
<name>A0A8S5R9G0_9VIRU</name>
<evidence type="ECO:0000256" key="1">
    <source>
        <dbReference type="SAM" id="Phobius"/>
    </source>
</evidence>
<reference evidence="2" key="1">
    <citation type="journal article" date="2021" name="Proc. Natl. Acad. Sci. U.S.A.">
        <title>A Catalog of Tens of Thousands of Viruses from Human Metagenomes Reveals Hidden Associations with Chronic Diseases.</title>
        <authorList>
            <person name="Tisza M.J."/>
            <person name="Buck C.B."/>
        </authorList>
    </citation>
    <scope>NUCLEOTIDE SEQUENCE</scope>
    <source>
        <strain evidence="2">CtpeS3</strain>
    </source>
</reference>
<keyword evidence="1" id="KW-0472">Membrane</keyword>
<accession>A0A8S5R9G0</accession>
<sequence>MCRITVLSEESLFRLISLIAPSMTEKRENRHTEILSKNLRAELIQKIYLKNSLKLNVYYWSVIRMGLIDADKLKKDKTMCRKMKRTIMEDKTMCRKMKRTIIAMTCVIAMGVFNAVPVSACTPPLNPPSVKIPDINFQPDDALKDAINNAVKNWIEKCILGTPTVEYASYYKSASRYFNYSHVAVKWTKVENATSYKVRITKADGTWKEYDTTYTAFYSTNYTDDFIADGIDGATVSVKAYGDNDTFGCWSDDFNIVRFGSIYRKEN</sequence>
<protein>
    <submittedName>
        <fullName evidence="2">Uncharacterized protein</fullName>
    </submittedName>
</protein>